<feature type="region of interest" description="Disordered" evidence="1">
    <location>
        <begin position="120"/>
        <end position="156"/>
    </location>
</feature>
<name>A0A1D2VJL0_9ASCO</name>
<dbReference type="InParanoid" id="A0A1D2VJL0"/>
<feature type="signal peptide" evidence="2">
    <location>
        <begin position="1"/>
        <end position="18"/>
    </location>
</feature>
<reference evidence="4" key="1">
    <citation type="submission" date="2016-05" db="EMBL/GenBank/DDBJ databases">
        <title>Comparative genomics of biotechnologically important yeasts.</title>
        <authorList>
            <consortium name="DOE Joint Genome Institute"/>
            <person name="Riley R."/>
            <person name="Haridas S."/>
            <person name="Wolfe K.H."/>
            <person name="Lopes M.R."/>
            <person name="Hittinger C.T."/>
            <person name="Goker M."/>
            <person name="Salamov A."/>
            <person name="Wisecaver J."/>
            <person name="Long T.M."/>
            <person name="Aerts A.L."/>
            <person name="Barry K."/>
            <person name="Choi C."/>
            <person name="Clum A."/>
            <person name="Coughlan A.Y."/>
            <person name="Deshpande S."/>
            <person name="Douglass A.P."/>
            <person name="Hanson S.J."/>
            <person name="Klenk H.-P."/>
            <person name="Labutti K."/>
            <person name="Lapidus A."/>
            <person name="Lindquist E."/>
            <person name="Lipzen A."/>
            <person name="Meier-Kolthoff J.P."/>
            <person name="Ohm R.A."/>
            <person name="Otillar R.P."/>
            <person name="Pangilinan J."/>
            <person name="Peng Y."/>
            <person name="Rokas A."/>
            <person name="Rosa C.A."/>
            <person name="Scheuner C."/>
            <person name="Sibirny A.A."/>
            <person name="Slot J.C."/>
            <person name="Stielow J.B."/>
            <person name="Sun H."/>
            <person name="Kurtzman C.P."/>
            <person name="Blackwell M."/>
            <person name="Grigoriev I.V."/>
            <person name="Jeffries T.W."/>
        </authorList>
    </citation>
    <scope>NUCLEOTIDE SEQUENCE [LARGE SCALE GENOMIC DNA]</scope>
    <source>
        <strain evidence="4">DSM 1968</strain>
    </source>
</reference>
<dbReference type="AlphaFoldDB" id="A0A1D2VJL0"/>
<evidence type="ECO:0000256" key="1">
    <source>
        <dbReference type="SAM" id="MobiDB-lite"/>
    </source>
</evidence>
<keyword evidence="2" id="KW-0732">Signal</keyword>
<keyword evidence="4" id="KW-1185">Reference proteome</keyword>
<organism evidence="3 4">
    <name type="scientific">Ascoidea rubescens DSM 1968</name>
    <dbReference type="NCBI Taxonomy" id="1344418"/>
    <lineage>
        <taxon>Eukaryota</taxon>
        <taxon>Fungi</taxon>
        <taxon>Dikarya</taxon>
        <taxon>Ascomycota</taxon>
        <taxon>Saccharomycotina</taxon>
        <taxon>Saccharomycetes</taxon>
        <taxon>Ascoideaceae</taxon>
        <taxon>Ascoidea</taxon>
    </lineage>
</organism>
<sequence>MKLLFILPFLSILPLSLAFDDPYGFNQENFVSKCYSHCDAVLQAATDCQSNSDCLCPTNNALTANPNYATNTDPCLWCGYCVFTEPRYADLPSALAICSTQTSPFGTWCSQGGEWPSDYPIPSTSSSYHDSQDSSTKSSESDLLTSDSVSHTTTSSFYSSDSAIIPSETTNPASDSSSIDSSSPIDSSIIDSSIIHSSIIDSSVLYPNVSTIHSTKTVTCSENVCVTKTIICTNDNKCSTDSTDFTHSDKTTLKPTDSTSKSSSISRQPPPISEITINAAYSQAQLYGFAAMFACIAAYIL</sequence>
<dbReference type="GeneID" id="30965320"/>
<dbReference type="RefSeq" id="XP_020048105.1">
    <property type="nucleotide sequence ID" value="XM_020191684.1"/>
</dbReference>
<protein>
    <recommendedName>
        <fullName evidence="5">Extracellular membrane protein CFEM domain-containing protein</fullName>
    </recommendedName>
</protein>
<evidence type="ECO:0008006" key="5">
    <source>
        <dbReference type="Google" id="ProtNLM"/>
    </source>
</evidence>
<feature type="compositionally biased region" description="Low complexity" evidence="1">
    <location>
        <begin position="123"/>
        <end position="156"/>
    </location>
</feature>
<evidence type="ECO:0000313" key="3">
    <source>
        <dbReference type="EMBL" id="ODV61798.1"/>
    </source>
</evidence>
<proteinExistence type="predicted"/>
<accession>A0A1D2VJL0</accession>
<evidence type="ECO:0000256" key="2">
    <source>
        <dbReference type="SAM" id="SignalP"/>
    </source>
</evidence>
<feature type="region of interest" description="Disordered" evidence="1">
    <location>
        <begin position="241"/>
        <end position="269"/>
    </location>
</feature>
<feature type="compositionally biased region" description="Low complexity" evidence="1">
    <location>
        <begin position="253"/>
        <end position="267"/>
    </location>
</feature>
<gene>
    <name evidence="3" type="ORF">ASCRUDRAFT_69533</name>
</gene>
<evidence type="ECO:0000313" key="4">
    <source>
        <dbReference type="Proteomes" id="UP000095038"/>
    </source>
</evidence>
<feature type="chain" id="PRO_5008910495" description="Extracellular membrane protein CFEM domain-containing protein" evidence="2">
    <location>
        <begin position="19"/>
        <end position="301"/>
    </location>
</feature>
<dbReference type="Proteomes" id="UP000095038">
    <property type="component" value="Unassembled WGS sequence"/>
</dbReference>
<dbReference type="EMBL" id="KV454478">
    <property type="protein sequence ID" value="ODV61798.1"/>
    <property type="molecule type" value="Genomic_DNA"/>
</dbReference>